<dbReference type="GO" id="GO:0046428">
    <property type="term" value="F:1,4-dihydroxy-2-naphthoate polyprenyltransferase activity"/>
    <property type="evidence" value="ECO:0007669"/>
    <property type="project" value="UniProtKB-EC"/>
</dbReference>
<feature type="compositionally biased region" description="Polar residues" evidence="10">
    <location>
        <begin position="7"/>
        <end position="21"/>
    </location>
</feature>
<accession>A0ABY4MVZ3</accession>
<dbReference type="InterPro" id="IPR044878">
    <property type="entry name" value="UbiA_sf"/>
</dbReference>
<feature type="transmembrane region" description="Helical" evidence="8">
    <location>
        <begin position="137"/>
        <end position="155"/>
    </location>
</feature>
<organism evidence="11">
    <name type="scientific">Gulosibacter sediminis</name>
    <dbReference type="NCBI Taxonomy" id="1729695"/>
    <lineage>
        <taxon>Bacteria</taxon>
        <taxon>Bacillati</taxon>
        <taxon>Actinomycetota</taxon>
        <taxon>Actinomycetes</taxon>
        <taxon>Micrococcales</taxon>
        <taxon>Microbacteriaceae</taxon>
        <taxon>Gulosibacter</taxon>
    </lineage>
</organism>
<feature type="transmembrane region" description="Helical" evidence="8">
    <location>
        <begin position="114"/>
        <end position="131"/>
    </location>
</feature>
<evidence type="ECO:0000256" key="6">
    <source>
        <dbReference type="ARBA" id="ARBA00022989"/>
    </source>
</evidence>
<feature type="transmembrane region" description="Helical" evidence="8">
    <location>
        <begin position="63"/>
        <end position="80"/>
    </location>
</feature>
<dbReference type="PANTHER" id="PTHR13929:SF0">
    <property type="entry name" value="UBIA PRENYLTRANSFERASE DOMAIN-CONTAINING PROTEIN 1"/>
    <property type="match status" value="1"/>
</dbReference>
<dbReference type="PANTHER" id="PTHR13929">
    <property type="entry name" value="1,4-DIHYDROXY-2-NAPHTHOATE OCTAPRENYLTRANSFERASE"/>
    <property type="match status" value="1"/>
</dbReference>
<comment type="similarity">
    <text evidence="8">Belongs to the MenA family. Type 1 subfamily.</text>
</comment>
<dbReference type="Gene3D" id="1.10.357.140">
    <property type="entry name" value="UbiA prenyltransferase"/>
    <property type="match status" value="1"/>
</dbReference>
<dbReference type="NCBIfam" id="TIGR00751">
    <property type="entry name" value="menA"/>
    <property type="match status" value="1"/>
</dbReference>
<evidence type="ECO:0000256" key="8">
    <source>
        <dbReference type="HAMAP-Rule" id="MF_01937"/>
    </source>
</evidence>
<dbReference type="InterPro" id="IPR004657">
    <property type="entry name" value="MenA"/>
</dbReference>
<feature type="transmembrane region" description="Helical" evidence="8">
    <location>
        <begin position="293"/>
        <end position="314"/>
    </location>
</feature>
<dbReference type="Pfam" id="PF01040">
    <property type="entry name" value="UbiA"/>
    <property type="match status" value="1"/>
</dbReference>
<comment type="catalytic activity">
    <reaction evidence="8">
        <text>an all-trans-polyprenyl diphosphate + 1,4-dihydroxy-2-naphthoate + H(+) = a 2-demethylmenaquinol + CO2 + diphosphate</text>
        <dbReference type="Rhea" id="RHEA:26478"/>
        <dbReference type="Rhea" id="RHEA-COMP:9563"/>
        <dbReference type="Rhea" id="RHEA-COMP:9564"/>
        <dbReference type="ChEBI" id="CHEBI:11173"/>
        <dbReference type="ChEBI" id="CHEBI:15378"/>
        <dbReference type="ChEBI" id="CHEBI:16526"/>
        <dbReference type="ChEBI" id="CHEBI:33019"/>
        <dbReference type="ChEBI" id="CHEBI:55437"/>
        <dbReference type="ChEBI" id="CHEBI:58914"/>
        <dbReference type="EC" id="2.5.1.74"/>
    </reaction>
</comment>
<comment type="function">
    <text evidence="8">Conversion of 1,4-dihydroxy-2-naphthoate (DHNA) to demethylmenaquinone (DMK).</text>
</comment>
<dbReference type="PIRSF" id="PIRSF005355">
    <property type="entry name" value="UBIAD1"/>
    <property type="match status" value="1"/>
</dbReference>
<feature type="transmembrane region" description="Helical" evidence="8">
    <location>
        <begin position="167"/>
        <end position="188"/>
    </location>
</feature>
<sequence length="324" mass="34583">MAKQKRSNPTQQPRKQANARSVTLRDWISGARLRTLPLAVSPVLLGFASAVSAQPGEFHWVRALAALAVALFLQIGVNYANDYSDGVRGTDDVRVGPARLTGGGGVDPKQVRNLAFFFFGLAAVAGLFLVVRTGQWWLLAIGVLAILAAWFYTGGKRPYGYAGLGEVFVFIFFGLVATAGTAYVQVLFVPSNAWVLGVAAGLFACAVLMVNNLRDLEQDRLASKRTLAVLVGRGTGRIFFGVFALAPFVATIMFMLVYPLSGFALFTLLILGPAVVITSTSESPRDLILALKLTSLGSFAWAIIMAIGIIVPNITPAVVPDYLG</sequence>
<evidence type="ECO:0000256" key="3">
    <source>
        <dbReference type="ARBA" id="ARBA00022475"/>
    </source>
</evidence>
<feature type="transmembrane region" description="Helical" evidence="8">
    <location>
        <begin position="194"/>
        <end position="213"/>
    </location>
</feature>
<feature type="region of interest" description="Disordered" evidence="10">
    <location>
        <begin position="1"/>
        <end position="21"/>
    </location>
</feature>
<gene>
    <name evidence="8" type="primary">menA</name>
    <name evidence="11" type="ORF">M3M28_11195</name>
</gene>
<feature type="transmembrane region" description="Helical" evidence="8">
    <location>
        <begin position="263"/>
        <end position="281"/>
    </location>
</feature>
<dbReference type="EC" id="2.5.1.74" evidence="8 9"/>
<keyword evidence="6 8" id="KW-1133">Transmembrane helix</keyword>
<comment type="subcellular location">
    <subcellularLocation>
        <location evidence="8">Cell membrane</location>
        <topology evidence="8">Multi-pass membrane protein</topology>
    </subcellularLocation>
    <subcellularLocation>
        <location evidence="1">Membrane</location>
        <topology evidence="1">Multi-pass membrane protein</topology>
    </subcellularLocation>
</comment>
<dbReference type="EMBL" id="CP097160">
    <property type="protein sequence ID" value="UQN14598.1"/>
    <property type="molecule type" value="Genomic_DNA"/>
</dbReference>
<name>A0ABY4MVZ3_9MICO</name>
<keyword evidence="3 8" id="KW-1003">Cell membrane</keyword>
<evidence type="ECO:0000256" key="5">
    <source>
        <dbReference type="ARBA" id="ARBA00022692"/>
    </source>
</evidence>
<evidence type="ECO:0000256" key="1">
    <source>
        <dbReference type="ARBA" id="ARBA00004141"/>
    </source>
</evidence>
<evidence type="ECO:0000256" key="2">
    <source>
        <dbReference type="ARBA" id="ARBA00022428"/>
    </source>
</evidence>
<keyword evidence="5 8" id="KW-0812">Transmembrane</keyword>
<protein>
    <recommendedName>
        <fullName evidence="8 9">1,4-dihydroxy-2-naphthoate octaprenyltransferase</fullName>
        <shortName evidence="8">DHNA-octaprenyltransferase</shortName>
        <ecNumber evidence="8 9">2.5.1.74</ecNumber>
    </recommendedName>
</protein>
<feature type="transmembrane region" description="Helical" evidence="8">
    <location>
        <begin position="234"/>
        <end position="257"/>
    </location>
</feature>
<dbReference type="NCBIfam" id="NF004751">
    <property type="entry name" value="PRK06080.1-3"/>
    <property type="match status" value="1"/>
</dbReference>
<evidence type="ECO:0000256" key="7">
    <source>
        <dbReference type="ARBA" id="ARBA00023136"/>
    </source>
</evidence>
<evidence type="ECO:0000256" key="4">
    <source>
        <dbReference type="ARBA" id="ARBA00022679"/>
    </source>
</evidence>
<evidence type="ECO:0000313" key="11">
    <source>
        <dbReference type="EMBL" id="UQN14598.1"/>
    </source>
</evidence>
<keyword evidence="7 8" id="KW-0472">Membrane</keyword>
<proteinExistence type="inferred from homology"/>
<dbReference type="InterPro" id="IPR000537">
    <property type="entry name" value="UbiA_prenyltransferase"/>
</dbReference>
<evidence type="ECO:0000256" key="9">
    <source>
        <dbReference type="NCBIfam" id="TIGR00751"/>
    </source>
</evidence>
<dbReference type="InterPro" id="IPR026046">
    <property type="entry name" value="UBIAD1"/>
</dbReference>
<keyword evidence="4 8" id="KW-0808">Transferase</keyword>
<dbReference type="CDD" id="cd13962">
    <property type="entry name" value="PT_UbiA_UBIAD1"/>
    <property type="match status" value="1"/>
</dbReference>
<evidence type="ECO:0000256" key="10">
    <source>
        <dbReference type="SAM" id="MobiDB-lite"/>
    </source>
</evidence>
<keyword evidence="2 8" id="KW-0474">Menaquinone biosynthesis</keyword>
<reference evidence="11" key="1">
    <citation type="submission" date="2022-05" db="EMBL/GenBank/DDBJ databases">
        <title>Complete genome sequence of toluene-degrading Gulosibacter sediminis strain ACHW.36C.</title>
        <authorList>
            <person name="Wai A.C."/>
            <person name="Lai G.K."/>
            <person name="Griffin S.D."/>
            <person name="Leung F.C."/>
        </authorList>
    </citation>
    <scope>NUCLEOTIDE SEQUENCE [LARGE SCALE GENOMIC DNA]</scope>
    <source>
        <strain evidence="11">ACHW.36C</strain>
    </source>
</reference>
<dbReference type="HAMAP" id="MF_01937">
    <property type="entry name" value="MenA_1"/>
    <property type="match status" value="1"/>
</dbReference>
<comment type="pathway">
    <text evidence="8">Quinol/quinone metabolism; menaquinone biosynthesis; menaquinol from 1,4-dihydroxy-2-naphthoate: step 1/2.</text>
</comment>